<keyword evidence="1" id="KW-0812">Transmembrane</keyword>
<comment type="caution">
    <text evidence="2">The sequence shown here is derived from an EMBL/GenBank/DDBJ whole genome shotgun (WGS) entry which is preliminary data.</text>
</comment>
<dbReference type="PROSITE" id="PS51257">
    <property type="entry name" value="PROKAR_LIPOPROTEIN"/>
    <property type="match status" value="1"/>
</dbReference>
<name>A0A7W9STJ6_ARMRO</name>
<evidence type="ECO:0000313" key="3">
    <source>
        <dbReference type="Proteomes" id="UP000520814"/>
    </source>
</evidence>
<dbReference type="AlphaFoldDB" id="A0A7W9STJ6"/>
<proteinExistence type="predicted"/>
<evidence type="ECO:0000256" key="1">
    <source>
        <dbReference type="SAM" id="Phobius"/>
    </source>
</evidence>
<keyword evidence="3" id="KW-1185">Reference proteome</keyword>
<dbReference type="EMBL" id="JACHGW010000004">
    <property type="protein sequence ID" value="MBB6052135.1"/>
    <property type="molecule type" value="Genomic_DNA"/>
</dbReference>
<keyword evidence="1" id="KW-1133">Transmembrane helix</keyword>
<sequence length="120" mass="12956">MLRAVGGSFLATLIGWSVGAACWLVWAPIAFFYMGFVILPLWLLVLLPLYLFLPRESFLWQARFALPLGAAAGGLLVAALLAVTGAWKEVNLFFLLDALTGAITGGTACYAATKNVSRYR</sequence>
<gene>
    <name evidence="2" type="ORF">HNQ39_003956</name>
</gene>
<dbReference type="Proteomes" id="UP000520814">
    <property type="component" value="Unassembled WGS sequence"/>
</dbReference>
<organism evidence="2 3">
    <name type="scientific">Armatimonas rosea</name>
    <dbReference type="NCBI Taxonomy" id="685828"/>
    <lineage>
        <taxon>Bacteria</taxon>
        <taxon>Bacillati</taxon>
        <taxon>Armatimonadota</taxon>
        <taxon>Armatimonadia</taxon>
        <taxon>Armatimonadales</taxon>
        <taxon>Armatimonadaceae</taxon>
        <taxon>Armatimonas</taxon>
    </lineage>
</organism>
<feature type="transmembrane region" description="Helical" evidence="1">
    <location>
        <begin position="30"/>
        <end position="52"/>
    </location>
</feature>
<protein>
    <submittedName>
        <fullName evidence="2">Uncharacterized protein</fullName>
    </submittedName>
</protein>
<feature type="transmembrane region" description="Helical" evidence="1">
    <location>
        <begin position="93"/>
        <end position="113"/>
    </location>
</feature>
<feature type="transmembrane region" description="Helical" evidence="1">
    <location>
        <begin position="64"/>
        <end position="87"/>
    </location>
</feature>
<dbReference type="RefSeq" id="WP_184200597.1">
    <property type="nucleotide sequence ID" value="NZ_JACHGW010000004.1"/>
</dbReference>
<reference evidence="2 3" key="1">
    <citation type="submission" date="2020-08" db="EMBL/GenBank/DDBJ databases">
        <title>Genomic Encyclopedia of Type Strains, Phase IV (KMG-IV): sequencing the most valuable type-strain genomes for metagenomic binning, comparative biology and taxonomic classification.</title>
        <authorList>
            <person name="Goeker M."/>
        </authorList>
    </citation>
    <scope>NUCLEOTIDE SEQUENCE [LARGE SCALE GENOMIC DNA]</scope>
    <source>
        <strain evidence="2 3">DSM 23562</strain>
    </source>
</reference>
<keyword evidence="1" id="KW-0472">Membrane</keyword>
<evidence type="ECO:0000313" key="2">
    <source>
        <dbReference type="EMBL" id="MBB6052135.1"/>
    </source>
</evidence>
<accession>A0A7W9STJ6</accession>